<sequence>MLTMVLFGIRFSEIHFHILKQFFQLRSNTVISILHKINYKLHLYKTLVFYRLLLLQYTIFLPDIQPVSYCGVEPFFVWPLPFDNILYILFCFVVSFSSTYKILTDDTCINLAKSSLACCIFSITHSTAEVSAVPCGSSRTLLLQK</sequence>
<feature type="transmembrane region" description="Helical" evidence="1">
    <location>
        <begin position="85"/>
        <end position="103"/>
    </location>
</feature>
<feature type="transmembrane region" description="Helical" evidence="1">
    <location>
        <begin position="48"/>
        <end position="65"/>
    </location>
</feature>
<keyword evidence="1" id="KW-0812">Transmembrane</keyword>
<name>A0A0F8W4Q3_9ZZZZ</name>
<dbReference type="AlphaFoldDB" id="A0A0F8W4Q3"/>
<dbReference type="EMBL" id="LAZR01067458">
    <property type="protein sequence ID" value="KKK51553.1"/>
    <property type="molecule type" value="Genomic_DNA"/>
</dbReference>
<keyword evidence="1" id="KW-0472">Membrane</keyword>
<evidence type="ECO:0000313" key="2">
    <source>
        <dbReference type="EMBL" id="KKK51553.1"/>
    </source>
</evidence>
<comment type="caution">
    <text evidence="2">The sequence shown here is derived from an EMBL/GenBank/DDBJ whole genome shotgun (WGS) entry which is preliminary data.</text>
</comment>
<evidence type="ECO:0000256" key="1">
    <source>
        <dbReference type="SAM" id="Phobius"/>
    </source>
</evidence>
<keyword evidence="1" id="KW-1133">Transmembrane helix</keyword>
<proteinExistence type="predicted"/>
<organism evidence="2">
    <name type="scientific">marine sediment metagenome</name>
    <dbReference type="NCBI Taxonomy" id="412755"/>
    <lineage>
        <taxon>unclassified sequences</taxon>
        <taxon>metagenomes</taxon>
        <taxon>ecological metagenomes</taxon>
    </lineage>
</organism>
<reference evidence="2" key="1">
    <citation type="journal article" date="2015" name="Nature">
        <title>Complex archaea that bridge the gap between prokaryotes and eukaryotes.</title>
        <authorList>
            <person name="Spang A."/>
            <person name="Saw J.H."/>
            <person name="Jorgensen S.L."/>
            <person name="Zaremba-Niedzwiedzka K."/>
            <person name="Martijn J."/>
            <person name="Lind A.E."/>
            <person name="van Eijk R."/>
            <person name="Schleper C."/>
            <person name="Guy L."/>
            <person name="Ettema T.J."/>
        </authorList>
    </citation>
    <scope>NUCLEOTIDE SEQUENCE</scope>
</reference>
<accession>A0A0F8W4Q3</accession>
<gene>
    <name evidence="2" type="ORF">LCGC14_3113810</name>
</gene>
<protein>
    <submittedName>
        <fullName evidence="2">Uncharacterized protein</fullName>
    </submittedName>
</protein>